<evidence type="ECO:0000256" key="3">
    <source>
        <dbReference type="ARBA" id="ARBA00023242"/>
    </source>
</evidence>
<feature type="compositionally biased region" description="Basic and acidic residues" evidence="4">
    <location>
        <begin position="87"/>
        <end position="104"/>
    </location>
</feature>
<dbReference type="PROSITE" id="PS50090">
    <property type="entry name" value="MYB_LIKE"/>
    <property type="match status" value="1"/>
</dbReference>
<dbReference type="eggNOG" id="KOG0724">
    <property type="taxonomic scope" value="Eukaryota"/>
</dbReference>
<dbReference type="AlphaFoldDB" id="J3LUX9"/>
<name>J3LUX9_ORYBR</name>
<dbReference type="InterPro" id="IPR001005">
    <property type="entry name" value="SANT/Myb"/>
</dbReference>
<dbReference type="STRING" id="4533.J3LUX9"/>
<sequence>MAAWSDSDNQRFERALATYDGDTPGRWELVAAAVGGGKTADDVRRHYERLEADLHRPPGRGELVAAAVGGGKTADDVRRHYERLEADLHRIESESGPHRHHDDATQSNGHHTNNTGKRA</sequence>
<evidence type="ECO:0000259" key="5">
    <source>
        <dbReference type="PROSITE" id="PS50090"/>
    </source>
</evidence>
<dbReference type="InterPro" id="IPR044636">
    <property type="entry name" value="RADIALIS-like"/>
</dbReference>
<dbReference type="InterPro" id="IPR009057">
    <property type="entry name" value="Homeodomain-like_sf"/>
</dbReference>
<proteinExistence type="predicted"/>
<evidence type="ECO:0000313" key="8">
    <source>
        <dbReference type="Proteomes" id="UP000006038"/>
    </source>
</evidence>
<evidence type="ECO:0000313" key="7">
    <source>
        <dbReference type="EnsemblPlants" id="OB03G48550.1"/>
    </source>
</evidence>
<reference evidence="7" key="2">
    <citation type="submission" date="2013-04" db="UniProtKB">
        <authorList>
            <consortium name="EnsemblPlants"/>
        </authorList>
    </citation>
    <scope>IDENTIFICATION</scope>
</reference>
<feature type="region of interest" description="Disordered" evidence="4">
    <location>
        <begin position="87"/>
        <end position="119"/>
    </location>
</feature>
<accession>J3LUX9</accession>
<feature type="compositionally biased region" description="Polar residues" evidence="4">
    <location>
        <begin position="105"/>
        <end position="119"/>
    </location>
</feature>
<dbReference type="PANTHER" id="PTHR43952">
    <property type="entry name" value="MYB FAMILY TRANSCRIPTION FACTOR-RELATED"/>
    <property type="match status" value="1"/>
</dbReference>
<keyword evidence="3" id="KW-0539">Nucleus</keyword>
<protein>
    <submittedName>
        <fullName evidence="7">Uncharacterized protein</fullName>
    </submittedName>
</protein>
<evidence type="ECO:0000259" key="6">
    <source>
        <dbReference type="PROSITE" id="PS51293"/>
    </source>
</evidence>
<keyword evidence="8" id="KW-1185">Reference proteome</keyword>
<dbReference type="Gene3D" id="1.10.10.60">
    <property type="entry name" value="Homeodomain-like"/>
    <property type="match status" value="1"/>
</dbReference>
<organism evidence="7">
    <name type="scientific">Oryza brachyantha</name>
    <name type="common">malo sina</name>
    <dbReference type="NCBI Taxonomy" id="4533"/>
    <lineage>
        <taxon>Eukaryota</taxon>
        <taxon>Viridiplantae</taxon>
        <taxon>Streptophyta</taxon>
        <taxon>Embryophyta</taxon>
        <taxon>Tracheophyta</taxon>
        <taxon>Spermatophyta</taxon>
        <taxon>Magnoliopsida</taxon>
        <taxon>Liliopsida</taxon>
        <taxon>Poales</taxon>
        <taxon>Poaceae</taxon>
        <taxon>BOP clade</taxon>
        <taxon>Oryzoideae</taxon>
        <taxon>Oryzeae</taxon>
        <taxon>Oryzinae</taxon>
        <taxon>Oryza</taxon>
    </lineage>
</organism>
<dbReference type="Pfam" id="PF23082">
    <property type="entry name" value="Myb_DNA-binding_2"/>
    <property type="match status" value="1"/>
</dbReference>
<feature type="domain" description="SANT" evidence="6">
    <location>
        <begin position="1"/>
        <end position="50"/>
    </location>
</feature>
<dbReference type="HOGENOM" id="CLU_2065109_0_0_1"/>
<dbReference type="GO" id="GO:0003700">
    <property type="term" value="F:DNA-binding transcription factor activity"/>
    <property type="evidence" value="ECO:0007669"/>
    <property type="project" value="InterPro"/>
</dbReference>
<dbReference type="CDD" id="cd00167">
    <property type="entry name" value="SANT"/>
    <property type="match status" value="1"/>
</dbReference>
<dbReference type="Proteomes" id="UP000006038">
    <property type="component" value="Chromosome 3"/>
</dbReference>
<dbReference type="SMART" id="SM00717">
    <property type="entry name" value="SANT"/>
    <property type="match status" value="1"/>
</dbReference>
<evidence type="ECO:0000256" key="1">
    <source>
        <dbReference type="ARBA" id="ARBA00023015"/>
    </source>
</evidence>
<keyword evidence="1" id="KW-0805">Transcription regulation</keyword>
<dbReference type="Gramene" id="OB03G48550.1">
    <property type="protein sequence ID" value="OB03G48550.1"/>
    <property type="gene ID" value="OB03G48550"/>
</dbReference>
<evidence type="ECO:0000256" key="2">
    <source>
        <dbReference type="ARBA" id="ARBA00023163"/>
    </source>
</evidence>
<dbReference type="InterPro" id="IPR017884">
    <property type="entry name" value="SANT_dom"/>
</dbReference>
<dbReference type="EnsemblPlants" id="OB03G48550.1">
    <property type="protein sequence ID" value="OB03G48550.1"/>
    <property type="gene ID" value="OB03G48550"/>
</dbReference>
<dbReference type="PANTHER" id="PTHR43952:SF17">
    <property type="entry name" value="PROTEIN RADIALIS-LIKE 3"/>
    <property type="match status" value="1"/>
</dbReference>
<evidence type="ECO:0000256" key="4">
    <source>
        <dbReference type="SAM" id="MobiDB-lite"/>
    </source>
</evidence>
<reference evidence="7" key="1">
    <citation type="journal article" date="2013" name="Nat. Commun.">
        <title>Whole-genome sequencing of Oryza brachyantha reveals mechanisms underlying Oryza genome evolution.</title>
        <authorList>
            <person name="Chen J."/>
            <person name="Huang Q."/>
            <person name="Gao D."/>
            <person name="Wang J."/>
            <person name="Lang Y."/>
            <person name="Liu T."/>
            <person name="Li B."/>
            <person name="Bai Z."/>
            <person name="Luis Goicoechea J."/>
            <person name="Liang C."/>
            <person name="Chen C."/>
            <person name="Zhang W."/>
            <person name="Sun S."/>
            <person name="Liao Y."/>
            <person name="Zhang X."/>
            <person name="Yang L."/>
            <person name="Song C."/>
            <person name="Wang M."/>
            <person name="Shi J."/>
            <person name="Liu G."/>
            <person name="Liu J."/>
            <person name="Zhou H."/>
            <person name="Zhou W."/>
            <person name="Yu Q."/>
            <person name="An N."/>
            <person name="Chen Y."/>
            <person name="Cai Q."/>
            <person name="Wang B."/>
            <person name="Liu B."/>
            <person name="Min J."/>
            <person name="Huang Y."/>
            <person name="Wu H."/>
            <person name="Li Z."/>
            <person name="Zhang Y."/>
            <person name="Yin Y."/>
            <person name="Song W."/>
            <person name="Jiang J."/>
            <person name="Jackson S.A."/>
            <person name="Wing R.A."/>
            <person name="Wang J."/>
            <person name="Chen M."/>
        </authorList>
    </citation>
    <scope>NUCLEOTIDE SEQUENCE [LARGE SCALE GENOMIC DNA]</scope>
    <source>
        <strain evidence="7">cv. IRGC 101232</strain>
    </source>
</reference>
<feature type="domain" description="Myb-like" evidence="5">
    <location>
        <begin position="1"/>
        <end position="51"/>
    </location>
</feature>
<keyword evidence="2" id="KW-0804">Transcription</keyword>
<dbReference type="PROSITE" id="PS51293">
    <property type="entry name" value="SANT"/>
    <property type="match status" value="1"/>
</dbReference>
<dbReference type="SUPFAM" id="SSF46689">
    <property type="entry name" value="Homeodomain-like"/>
    <property type="match status" value="1"/>
</dbReference>